<organism evidence="1 2">
    <name type="scientific">Umbelopsis vinacea</name>
    <dbReference type="NCBI Taxonomy" id="44442"/>
    <lineage>
        <taxon>Eukaryota</taxon>
        <taxon>Fungi</taxon>
        <taxon>Fungi incertae sedis</taxon>
        <taxon>Mucoromycota</taxon>
        <taxon>Mucoromycotina</taxon>
        <taxon>Umbelopsidomycetes</taxon>
        <taxon>Umbelopsidales</taxon>
        <taxon>Umbelopsidaceae</taxon>
        <taxon>Umbelopsis</taxon>
    </lineage>
</organism>
<name>A0A8H7UQA6_9FUNG</name>
<dbReference type="PANTHER" id="PTHR13618:SF1">
    <property type="entry name" value="PROTEIN ROGDI HOMOLOG"/>
    <property type="match status" value="1"/>
</dbReference>
<gene>
    <name evidence="1" type="ORF">INT44_003257</name>
</gene>
<evidence type="ECO:0000313" key="1">
    <source>
        <dbReference type="EMBL" id="KAG2187029.1"/>
    </source>
</evidence>
<comment type="caution">
    <text evidence="1">The sequence shown here is derived from an EMBL/GenBank/DDBJ whole genome shotgun (WGS) entry which is preliminary data.</text>
</comment>
<dbReference type="Pfam" id="PF10259">
    <property type="entry name" value="Rogdi_lz"/>
    <property type="match status" value="1"/>
</dbReference>
<sequence>MSARLENESSWLLHDILPDVLSDVSLELKDLQIRLPNYHRDSQIKACISENNPYHLEQARNCQNYTQLAIDLIDSHPGTTSICSVSNFLEDILTYVKQAQMAFNSPSEAKSFPYRVCQPKHFTPPLPEDLVVEISIDHIHVLCNVYALELHQHQKSDKYIPYKDKFATVLDECRVRTQSPLLTDIAASLTKAADICSEFQLKLIQISAIQE</sequence>
<dbReference type="GO" id="GO:0043291">
    <property type="term" value="C:RAVE complex"/>
    <property type="evidence" value="ECO:0007669"/>
    <property type="project" value="TreeGrafter"/>
</dbReference>
<proteinExistence type="predicted"/>
<accession>A0A8H7UQA6</accession>
<dbReference type="Proteomes" id="UP000612746">
    <property type="component" value="Unassembled WGS sequence"/>
</dbReference>
<keyword evidence="2" id="KW-1185">Reference proteome</keyword>
<dbReference type="AlphaFoldDB" id="A0A8H7UQA6"/>
<dbReference type="InterPro" id="IPR028241">
    <property type="entry name" value="RAVE2/Rogdi"/>
</dbReference>
<reference evidence="1" key="1">
    <citation type="submission" date="2020-12" db="EMBL/GenBank/DDBJ databases">
        <title>Metabolic potential, ecology and presence of endohyphal bacteria is reflected in genomic diversity of Mucoromycotina.</title>
        <authorList>
            <person name="Muszewska A."/>
            <person name="Okrasinska A."/>
            <person name="Steczkiewicz K."/>
            <person name="Drgas O."/>
            <person name="Orlowska M."/>
            <person name="Perlinska-Lenart U."/>
            <person name="Aleksandrzak-Piekarczyk T."/>
            <person name="Szatraj K."/>
            <person name="Zielenkiewicz U."/>
            <person name="Pilsyk S."/>
            <person name="Malc E."/>
            <person name="Mieczkowski P."/>
            <person name="Kruszewska J.S."/>
            <person name="Biernat P."/>
            <person name="Pawlowska J."/>
        </authorList>
    </citation>
    <scope>NUCLEOTIDE SEQUENCE</scope>
    <source>
        <strain evidence="1">WA0000051536</strain>
    </source>
</reference>
<dbReference type="EMBL" id="JAEPRA010000004">
    <property type="protein sequence ID" value="KAG2187029.1"/>
    <property type="molecule type" value="Genomic_DNA"/>
</dbReference>
<protein>
    <submittedName>
        <fullName evidence="1">Uncharacterized protein</fullName>
    </submittedName>
</protein>
<dbReference type="OrthoDB" id="66510at2759"/>
<dbReference type="PANTHER" id="PTHR13618">
    <property type="entry name" value="LEUCINE ZIPPER CONTAINING TRANSCRIPTION FACTOR LZF1"/>
    <property type="match status" value="1"/>
</dbReference>
<evidence type="ECO:0000313" key="2">
    <source>
        <dbReference type="Proteomes" id="UP000612746"/>
    </source>
</evidence>